<keyword evidence="1" id="KW-0472">Membrane</keyword>
<keyword evidence="1" id="KW-0812">Transmembrane</keyword>
<proteinExistence type="predicted"/>
<dbReference type="InterPro" id="IPR031720">
    <property type="entry name" value="DUF4728"/>
</dbReference>
<reference evidence="2 3" key="1">
    <citation type="submission" date="2020-11" db="EMBL/GenBank/DDBJ databases">
        <authorList>
            <person name="Wallbank WR R."/>
            <person name="Pardo Diaz C."/>
            <person name="Kozak K."/>
            <person name="Martin S."/>
            <person name="Jiggins C."/>
            <person name="Moest M."/>
            <person name="Warren A I."/>
            <person name="Generalovic N T."/>
            <person name="Byers J.R.P. K."/>
            <person name="Montejo-Kovacevich G."/>
            <person name="Yen C E."/>
        </authorList>
    </citation>
    <scope>NUCLEOTIDE SEQUENCE [LARGE SCALE GENOMIC DNA]</scope>
</reference>
<dbReference type="PANTHER" id="PTHR36694">
    <property type="entry name" value="PASIFLORA 1, ISOFORM A-RELATED"/>
    <property type="match status" value="1"/>
</dbReference>
<feature type="transmembrane region" description="Helical" evidence="1">
    <location>
        <begin position="20"/>
        <end position="41"/>
    </location>
</feature>
<keyword evidence="1" id="KW-1133">Transmembrane helix</keyword>
<evidence type="ECO:0000313" key="2">
    <source>
        <dbReference type="EMBL" id="CAD7078224.1"/>
    </source>
</evidence>
<dbReference type="OMA" id="YKTRIHI"/>
<feature type="transmembrane region" description="Helical" evidence="1">
    <location>
        <begin position="117"/>
        <end position="139"/>
    </location>
</feature>
<sequence>MRLFKKCCFCCQLETGAYTIGISGLVGCAINIALTIFFLAYHTKNHPESTSAVIIQVGFAVVGAFCFTSLIVGTKKRNRWLLLPYIILSIIGLIANTVLVIRILASASDYKFQLVFGISYMLGFCLAVYIILCMISLFLKIKHEQIEDKANTFYKLEENRHI</sequence>
<dbReference type="EMBL" id="LR899009">
    <property type="protein sequence ID" value="CAD7078224.1"/>
    <property type="molecule type" value="Genomic_DNA"/>
</dbReference>
<dbReference type="PROSITE" id="PS51257">
    <property type="entry name" value="PROKAR_LIPOPROTEIN"/>
    <property type="match status" value="1"/>
</dbReference>
<dbReference type="Proteomes" id="UP000594454">
    <property type="component" value="Chromosome 1"/>
</dbReference>
<gene>
    <name evidence="2" type="ORF">HERILL_LOCUS1504</name>
</gene>
<keyword evidence="3" id="KW-1185">Reference proteome</keyword>
<protein>
    <submittedName>
        <fullName evidence="2">Uncharacterized protein</fullName>
    </submittedName>
</protein>
<dbReference type="AlphaFoldDB" id="A0A7R8YQB2"/>
<dbReference type="InParanoid" id="A0A7R8YQB2"/>
<name>A0A7R8YQB2_HERIL</name>
<feature type="transmembrane region" description="Helical" evidence="1">
    <location>
        <begin position="53"/>
        <end position="73"/>
    </location>
</feature>
<accession>A0A7R8YQB2</accession>
<evidence type="ECO:0000313" key="3">
    <source>
        <dbReference type="Proteomes" id="UP000594454"/>
    </source>
</evidence>
<organism evidence="2 3">
    <name type="scientific">Hermetia illucens</name>
    <name type="common">Black soldier fly</name>
    <dbReference type="NCBI Taxonomy" id="343691"/>
    <lineage>
        <taxon>Eukaryota</taxon>
        <taxon>Metazoa</taxon>
        <taxon>Ecdysozoa</taxon>
        <taxon>Arthropoda</taxon>
        <taxon>Hexapoda</taxon>
        <taxon>Insecta</taxon>
        <taxon>Pterygota</taxon>
        <taxon>Neoptera</taxon>
        <taxon>Endopterygota</taxon>
        <taxon>Diptera</taxon>
        <taxon>Brachycera</taxon>
        <taxon>Stratiomyomorpha</taxon>
        <taxon>Stratiomyidae</taxon>
        <taxon>Hermetiinae</taxon>
        <taxon>Hermetia</taxon>
    </lineage>
</organism>
<dbReference type="Pfam" id="PF15860">
    <property type="entry name" value="DUF4728"/>
    <property type="match status" value="1"/>
</dbReference>
<dbReference type="PANTHER" id="PTHR36694:SF11">
    <property type="entry name" value="LP21121P-RELATED"/>
    <property type="match status" value="1"/>
</dbReference>
<evidence type="ECO:0000256" key="1">
    <source>
        <dbReference type="SAM" id="Phobius"/>
    </source>
</evidence>
<dbReference type="OrthoDB" id="8118226at2759"/>
<dbReference type="FunCoup" id="A0A7R8YQB2">
    <property type="interactions" value="3"/>
</dbReference>
<feature type="transmembrane region" description="Helical" evidence="1">
    <location>
        <begin position="80"/>
        <end position="105"/>
    </location>
</feature>